<accession>A0ABQ3N0X4</accession>
<evidence type="ECO:0000256" key="2">
    <source>
        <dbReference type="HAMAP-Rule" id="MF_00338"/>
    </source>
</evidence>
<gene>
    <name evidence="3" type="ORF">AM1BK_21220</name>
</gene>
<comment type="similarity">
    <text evidence="1 2">Belongs to the UPF0145 family.</text>
</comment>
<evidence type="ECO:0000256" key="1">
    <source>
        <dbReference type="ARBA" id="ARBA00010751"/>
    </source>
</evidence>
<dbReference type="PANTHER" id="PTHR34068">
    <property type="entry name" value="UPF0145 PROTEIN YBJQ"/>
    <property type="match status" value="1"/>
</dbReference>
<dbReference type="Pfam" id="PF01906">
    <property type="entry name" value="YbjQ_1"/>
    <property type="match status" value="1"/>
</dbReference>
<dbReference type="PANTHER" id="PTHR34068:SF2">
    <property type="entry name" value="UPF0145 PROTEIN SCO3412"/>
    <property type="match status" value="1"/>
</dbReference>
<name>A0ABQ3N0X4_9BACI</name>
<evidence type="ECO:0000313" key="4">
    <source>
        <dbReference type="Proteomes" id="UP000637074"/>
    </source>
</evidence>
<dbReference type="EMBL" id="BNDS01000007">
    <property type="protein sequence ID" value="GHH98579.1"/>
    <property type="molecule type" value="Genomic_DNA"/>
</dbReference>
<protein>
    <recommendedName>
        <fullName evidence="2">UPF0145 protein AM1BK_21220</fullName>
    </recommendedName>
</protein>
<dbReference type="InterPro" id="IPR035439">
    <property type="entry name" value="UPF0145_dom_sf"/>
</dbReference>
<dbReference type="Gene3D" id="3.30.110.70">
    <property type="entry name" value="Hypothetical protein apc22750. Chain B"/>
    <property type="match status" value="1"/>
</dbReference>
<proteinExistence type="inferred from homology"/>
<dbReference type="HAMAP" id="MF_00338">
    <property type="entry name" value="UPF0145"/>
    <property type="match status" value="1"/>
</dbReference>
<sequence>MIIVTTDAIPGREIRDVIGMVKGSTVQSKHIGKDFMAGLKTIVGGEIKEYTDMLNEAREKAIERMSEEARNGGANAIVGMRLQSSSVMQGASEIIAYGTAVWVE</sequence>
<dbReference type="RefSeq" id="WP_191272561.1">
    <property type="nucleotide sequence ID" value="NZ_BNDS01000007.1"/>
</dbReference>
<dbReference type="Proteomes" id="UP000637074">
    <property type="component" value="Unassembled WGS sequence"/>
</dbReference>
<evidence type="ECO:0000313" key="3">
    <source>
        <dbReference type="EMBL" id="GHH98579.1"/>
    </source>
</evidence>
<reference evidence="3 4" key="1">
    <citation type="journal article" date="2022" name="Int. J. Syst. Evol. Microbiol.">
        <title>Neobacillus kokaensis sp. nov., isolated from soil.</title>
        <authorList>
            <person name="Yuki K."/>
            <person name="Matsubara H."/>
            <person name="Yamaguchi S."/>
        </authorList>
    </citation>
    <scope>NUCLEOTIDE SEQUENCE [LARGE SCALE GENOMIC DNA]</scope>
    <source>
        <strain evidence="3 4">LOB 377</strain>
    </source>
</reference>
<organism evidence="3 4">
    <name type="scientific">Neobacillus kokaensis</name>
    <dbReference type="NCBI Taxonomy" id="2759023"/>
    <lineage>
        <taxon>Bacteria</taxon>
        <taxon>Bacillati</taxon>
        <taxon>Bacillota</taxon>
        <taxon>Bacilli</taxon>
        <taxon>Bacillales</taxon>
        <taxon>Bacillaceae</taxon>
        <taxon>Neobacillus</taxon>
    </lineage>
</organism>
<keyword evidence="4" id="KW-1185">Reference proteome</keyword>
<dbReference type="SUPFAM" id="SSF117782">
    <property type="entry name" value="YbjQ-like"/>
    <property type="match status" value="1"/>
</dbReference>
<dbReference type="InterPro" id="IPR002765">
    <property type="entry name" value="UPF0145_YbjQ-like"/>
</dbReference>
<comment type="caution">
    <text evidence="3">The sequence shown here is derived from an EMBL/GenBank/DDBJ whole genome shotgun (WGS) entry which is preliminary data.</text>
</comment>